<dbReference type="RefSeq" id="XP_030007880.1">
    <property type="nucleotide sequence ID" value="XM_030152020.1"/>
</dbReference>
<evidence type="ECO:0000313" key="7">
    <source>
        <dbReference type="Ensembl" id="ENSSORP00005012923.1"/>
    </source>
</evidence>
<organism evidence="7 8">
    <name type="scientific">Sphaeramia orbicularis</name>
    <name type="common">orbiculate cardinalfish</name>
    <dbReference type="NCBI Taxonomy" id="375764"/>
    <lineage>
        <taxon>Eukaryota</taxon>
        <taxon>Metazoa</taxon>
        <taxon>Chordata</taxon>
        <taxon>Craniata</taxon>
        <taxon>Vertebrata</taxon>
        <taxon>Euteleostomi</taxon>
        <taxon>Actinopterygii</taxon>
        <taxon>Neopterygii</taxon>
        <taxon>Teleostei</taxon>
        <taxon>Neoteleostei</taxon>
        <taxon>Acanthomorphata</taxon>
        <taxon>Gobiaria</taxon>
        <taxon>Kurtiformes</taxon>
        <taxon>Apogonoidei</taxon>
        <taxon>Apogonidae</taxon>
        <taxon>Apogoninae</taxon>
        <taxon>Sphaeramia</taxon>
    </lineage>
</organism>
<reference evidence="7" key="2">
    <citation type="submission" date="2025-08" db="UniProtKB">
        <authorList>
            <consortium name="Ensembl"/>
        </authorList>
    </citation>
    <scope>IDENTIFICATION</scope>
</reference>
<keyword evidence="2 4" id="KW-0863">Zinc-finger</keyword>
<evidence type="ECO:0000256" key="5">
    <source>
        <dbReference type="SAM" id="MobiDB-lite"/>
    </source>
</evidence>
<dbReference type="OrthoDB" id="193703at2759"/>
<dbReference type="Ensembl" id="ENSSORT00005013326.1">
    <property type="protein sequence ID" value="ENSSORP00005012923.1"/>
    <property type="gene ID" value="ENSSORG00005006753.1"/>
</dbReference>
<reference evidence="7" key="3">
    <citation type="submission" date="2025-09" db="UniProtKB">
        <authorList>
            <consortium name="Ensembl"/>
        </authorList>
    </citation>
    <scope>IDENTIFICATION</scope>
</reference>
<dbReference type="AlphaFoldDB" id="A0A672Z8S7"/>
<dbReference type="GO" id="GO:0005739">
    <property type="term" value="C:mitochondrion"/>
    <property type="evidence" value="ECO:0007669"/>
    <property type="project" value="TreeGrafter"/>
</dbReference>
<dbReference type="GO" id="GO:0006915">
    <property type="term" value="P:apoptotic process"/>
    <property type="evidence" value="ECO:0007669"/>
    <property type="project" value="InterPro"/>
</dbReference>
<dbReference type="InParanoid" id="A0A672Z8S7"/>
<keyword evidence="3 4" id="KW-0862">Zinc</keyword>
<dbReference type="CTD" id="54739"/>
<dbReference type="GO" id="GO:0008270">
    <property type="term" value="F:zinc ion binding"/>
    <property type="evidence" value="ECO:0007669"/>
    <property type="project" value="UniProtKB-KW"/>
</dbReference>
<sequence>MENKEATRKCGTCHKQVAEANFALHETHCRRFLCLCPDCDESVPRDQLDQHRDEQHTQVRCSKCHQRMERCRLTDHEDDECVERLQCCQFCKLEMPWKQLDEHTEVCGSRTELCVDCGRYVTLRDQLKHGSTCSTAYSSSGPPPAARAPPNKSTETVSCSRCTELFPLEDIEQHELECSPVSRWNLDDSDSEDEGGFSVPQLSSTHNAPSLSDHLSRGPWNDRGDPDEISTCPHCHLALPLFTLRWHKVKCQIHISLK</sequence>
<dbReference type="InterPro" id="IPR013083">
    <property type="entry name" value="Znf_RING/FYVE/PHD"/>
</dbReference>
<dbReference type="InterPro" id="IPR001293">
    <property type="entry name" value="Znf_TRAF"/>
</dbReference>
<name>A0A672Z8S7_9TELE</name>
<feature type="region of interest" description="Disordered" evidence="5">
    <location>
        <begin position="188"/>
        <end position="222"/>
    </location>
</feature>
<evidence type="ECO:0000256" key="2">
    <source>
        <dbReference type="ARBA" id="ARBA00022771"/>
    </source>
</evidence>
<dbReference type="InterPro" id="IPR049439">
    <property type="entry name" value="TRAFD1-XIAF1_Znf"/>
</dbReference>
<dbReference type="FunCoup" id="A0A672Z8S7">
    <property type="interactions" value="11"/>
</dbReference>
<accession>A0A672Z8S7</accession>
<dbReference type="Pfam" id="PF21366">
    <property type="entry name" value="TRAFD1-XIAF1_ZnF"/>
    <property type="match status" value="1"/>
</dbReference>
<reference evidence="7" key="1">
    <citation type="submission" date="2019-06" db="EMBL/GenBank/DDBJ databases">
        <authorList>
            <consortium name="Wellcome Sanger Institute Data Sharing"/>
        </authorList>
    </citation>
    <scope>NUCLEOTIDE SEQUENCE [LARGE SCALE GENOMIC DNA]</scope>
</reference>
<dbReference type="Proteomes" id="UP000472271">
    <property type="component" value="Chromosome 13"/>
</dbReference>
<dbReference type="GeneID" id="115431571"/>
<dbReference type="Pfam" id="PF18608">
    <property type="entry name" value="XAF1_C"/>
    <property type="match status" value="1"/>
</dbReference>
<dbReference type="Gene3D" id="3.30.40.10">
    <property type="entry name" value="Zinc/RING finger domain, C3HC4 (zinc finger)"/>
    <property type="match status" value="2"/>
</dbReference>
<evidence type="ECO:0000313" key="8">
    <source>
        <dbReference type="Proteomes" id="UP000472271"/>
    </source>
</evidence>
<keyword evidence="8" id="KW-1185">Reference proteome</keyword>
<evidence type="ECO:0000259" key="6">
    <source>
        <dbReference type="PROSITE" id="PS50145"/>
    </source>
</evidence>
<dbReference type="InterPro" id="IPR051986">
    <property type="entry name" value="Innate_Immune_Apopt_Reg"/>
</dbReference>
<evidence type="ECO:0000256" key="1">
    <source>
        <dbReference type="ARBA" id="ARBA00022723"/>
    </source>
</evidence>
<dbReference type="PROSITE" id="PS50145">
    <property type="entry name" value="ZF_TRAF"/>
    <property type="match status" value="1"/>
</dbReference>
<evidence type="ECO:0000256" key="3">
    <source>
        <dbReference type="ARBA" id="ARBA00022833"/>
    </source>
</evidence>
<protein>
    <recommendedName>
        <fullName evidence="6">TRAF-type domain-containing protein</fullName>
    </recommendedName>
</protein>
<dbReference type="PANTHER" id="PTHR16295">
    <property type="entry name" value="TRAF-TYPE ZINC FINGER PROTEIN-RELATED"/>
    <property type="match status" value="1"/>
</dbReference>
<proteinExistence type="predicted"/>
<feature type="region of interest" description="Disordered" evidence="5">
    <location>
        <begin position="133"/>
        <end position="155"/>
    </location>
</feature>
<dbReference type="InterPro" id="IPR041386">
    <property type="entry name" value="XAF1_C"/>
</dbReference>
<feature type="compositionally biased region" description="Polar residues" evidence="5">
    <location>
        <begin position="200"/>
        <end position="210"/>
    </location>
</feature>
<gene>
    <name evidence="7" type="primary">xaf1</name>
</gene>
<feature type="zinc finger region" description="TRAF-type" evidence="4">
    <location>
        <begin position="25"/>
        <end position="100"/>
    </location>
</feature>
<keyword evidence="1 4" id="KW-0479">Metal-binding</keyword>
<dbReference type="PANTHER" id="PTHR16295:SF17">
    <property type="entry name" value="XIAP-ASSOCIATED FACTOR 1"/>
    <property type="match status" value="1"/>
</dbReference>
<evidence type="ECO:0000256" key="4">
    <source>
        <dbReference type="PROSITE-ProRule" id="PRU00207"/>
    </source>
</evidence>
<feature type="domain" description="TRAF-type" evidence="6">
    <location>
        <begin position="25"/>
        <end position="100"/>
    </location>
</feature>